<evidence type="ECO:0000313" key="6">
    <source>
        <dbReference type="Proteomes" id="UP000741013"/>
    </source>
</evidence>
<dbReference type="GO" id="GO:0003677">
    <property type="term" value="F:DNA binding"/>
    <property type="evidence" value="ECO:0007669"/>
    <property type="project" value="UniProtKB-KW"/>
</dbReference>
<reference evidence="5 6" key="1">
    <citation type="submission" date="2021-03" db="EMBL/GenBank/DDBJ databases">
        <title>Sequencing the genomes of 1000 actinobacteria strains.</title>
        <authorList>
            <person name="Klenk H.-P."/>
        </authorList>
    </citation>
    <scope>NUCLEOTIDE SEQUENCE [LARGE SCALE GENOMIC DNA]</scope>
    <source>
        <strain evidence="5 6">DSM 45510</strain>
    </source>
</reference>
<dbReference type="Proteomes" id="UP000741013">
    <property type="component" value="Unassembled WGS sequence"/>
</dbReference>
<dbReference type="Gene3D" id="1.10.10.10">
    <property type="entry name" value="Winged helix-like DNA-binding domain superfamily/Winged helix DNA-binding domain"/>
    <property type="match status" value="1"/>
</dbReference>
<dbReference type="InterPro" id="IPR016032">
    <property type="entry name" value="Sig_transdc_resp-reg_C-effctor"/>
</dbReference>
<evidence type="ECO:0000256" key="1">
    <source>
        <dbReference type="ARBA" id="ARBA00022741"/>
    </source>
</evidence>
<gene>
    <name evidence="5" type="ORF">JOM49_001626</name>
</gene>
<keyword evidence="5" id="KW-0238">DNA-binding</keyword>
<feature type="domain" description="HTH luxR-type" evidence="4">
    <location>
        <begin position="750"/>
        <end position="815"/>
    </location>
</feature>
<sequence length="825" mass="87835">MQIARDEQLAALKARLADAESGTGTVTVLSGGVACGKTTLLSRFAGLAEDAGARVLRAGCARAEQGLPFGALAQLLPAAALADEQILKALDHDPDSVVAENDLLRVSRAVGSALFALAADQPLVLLLDDAQYCDAPSMACLLYLVRRLGGRRVALVLTEGAGPLSLGPAVRAELSRQPHFQALSVDPLTTGNDLALTGGNPQLVRGLAEGRFGEALLGCLHRAAPSTVEVLSGIAVLGSAADVAELLGREVDADLLALRASGLLDATDHAHPDVAAAALGTLSPAAAADLHERAAVLTHTAGAAPEVVAGHLLRAPHLRPDWAAAVLTDAADAALRDQRPADAVRYLELARDTTTDPAHRLDLASLLARVTWRLDPGQSTRHLEPLVSAARDGRLTGRDSTDLVGYLLWQGKHEEALATIRGLAGDAQQLAQAELWLSTTYPGLKRRIRFDQLLPGGQPAGTSPRPTVLGAEHLLQRSQFGERDQIAPQEEFGALLTLVYAGRLDAAAHWGRLHHLRLRTTSRTGQALLAAVRAEIAMRQGELTVAHREASEALRVLSERGWGVGIGFPLANLLLALIGMGRMDEAAEIAERPVPQAMFDTRFGLHYVHARGHYSLAIGRHQAALADFLFCGELMHQWGLDQPSVVPWRSSAAQAWLELGNRGQARKLLDAQLALAGQDHPRVRGISLRVLAAASDPGQRPQLVAEAVKLLESCGDRLERTKALQLLTGDRRQPAPRTPRPKPARPASEVARGLDKLSESESRVAALAVCGCSNREIAGKLYITVSTVEQHLTRTYRKLGIKRRCDLPIELQTLAIPSSQGVQSA</sequence>
<dbReference type="EMBL" id="JAGGMS010000001">
    <property type="protein sequence ID" value="MBP2180100.1"/>
    <property type="molecule type" value="Genomic_DNA"/>
</dbReference>
<dbReference type="InterPro" id="IPR000792">
    <property type="entry name" value="Tscrpt_reg_LuxR_C"/>
</dbReference>
<evidence type="ECO:0000259" key="4">
    <source>
        <dbReference type="PROSITE" id="PS50043"/>
    </source>
</evidence>
<dbReference type="PROSITE" id="PS51257">
    <property type="entry name" value="PROKAR_LIPOPROTEIN"/>
    <property type="match status" value="1"/>
</dbReference>
<accession>A0ABS4PL33</accession>
<dbReference type="SUPFAM" id="SSF46894">
    <property type="entry name" value="C-terminal effector domain of the bipartite response regulators"/>
    <property type="match status" value="1"/>
</dbReference>
<dbReference type="PROSITE" id="PS00622">
    <property type="entry name" value="HTH_LUXR_1"/>
    <property type="match status" value="1"/>
</dbReference>
<evidence type="ECO:0000313" key="5">
    <source>
        <dbReference type="EMBL" id="MBP2180100.1"/>
    </source>
</evidence>
<keyword evidence="2" id="KW-0067">ATP-binding</keyword>
<dbReference type="Pfam" id="PF13191">
    <property type="entry name" value="AAA_16"/>
    <property type="match status" value="1"/>
</dbReference>
<dbReference type="InterPro" id="IPR027417">
    <property type="entry name" value="P-loop_NTPase"/>
</dbReference>
<proteinExistence type="predicted"/>
<feature type="region of interest" description="Disordered" evidence="3">
    <location>
        <begin position="728"/>
        <end position="756"/>
    </location>
</feature>
<keyword evidence="6" id="KW-1185">Reference proteome</keyword>
<name>A0ABS4PL33_9PSEU</name>
<dbReference type="PROSITE" id="PS50043">
    <property type="entry name" value="HTH_LUXR_2"/>
    <property type="match status" value="1"/>
</dbReference>
<dbReference type="PANTHER" id="PTHR16305:SF35">
    <property type="entry name" value="TRANSCRIPTIONAL ACTIVATOR DOMAIN"/>
    <property type="match status" value="1"/>
</dbReference>
<dbReference type="PANTHER" id="PTHR16305">
    <property type="entry name" value="TESTICULAR SOLUBLE ADENYLYL CYCLASE"/>
    <property type="match status" value="1"/>
</dbReference>
<dbReference type="InterPro" id="IPR036388">
    <property type="entry name" value="WH-like_DNA-bd_sf"/>
</dbReference>
<dbReference type="PRINTS" id="PR00038">
    <property type="entry name" value="HTHLUXR"/>
</dbReference>
<dbReference type="SUPFAM" id="SSF52540">
    <property type="entry name" value="P-loop containing nucleoside triphosphate hydrolases"/>
    <property type="match status" value="1"/>
</dbReference>
<evidence type="ECO:0000256" key="3">
    <source>
        <dbReference type="SAM" id="MobiDB-lite"/>
    </source>
</evidence>
<comment type="caution">
    <text evidence="5">The sequence shown here is derived from an EMBL/GenBank/DDBJ whole genome shotgun (WGS) entry which is preliminary data.</text>
</comment>
<dbReference type="InterPro" id="IPR041664">
    <property type="entry name" value="AAA_16"/>
</dbReference>
<organism evidence="5 6">
    <name type="scientific">Amycolatopsis magusensis</name>
    <dbReference type="NCBI Taxonomy" id="882444"/>
    <lineage>
        <taxon>Bacteria</taxon>
        <taxon>Bacillati</taxon>
        <taxon>Actinomycetota</taxon>
        <taxon>Actinomycetes</taxon>
        <taxon>Pseudonocardiales</taxon>
        <taxon>Pseudonocardiaceae</taxon>
        <taxon>Amycolatopsis</taxon>
    </lineage>
</organism>
<dbReference type="SMART" id="SM00421">
    <property type="entry name" value="HTH_LUXR"/>
    <property type="match status" value="1"/>
</dbReference>
<keyword evidence="1" id="KW-0547">Nucleotide-binding</keyword>
<evidence type="ECO:0000256" key="2">
    <source>
        <dbReference type="ARBA" id="ARBA00022840"/>
    </source>
</evidence>
<dbReference type="CDD" id="cd06170">
    <property type="entry name" value="LuxR_C_like"/>
    <property type="match status" value="1"/>
</dbReference>
<protein>
    <submittedName>
        <fullName evidence="5">DNA-binding CsgD family transcriptional regulator</fullName>
    </submittedName>
</protein>
<dbReference type="Pfam" id="PF00196">
    <property type="entry name" value="GerE"/>
    <property type="match status" value="1"/>
</dbReference>
<dbReference type="RefSeq" id="WP_209663720.1">
    <property type="nucleotide sequence ID" value="NZ_JAGGMS010000001.1"/>
</dbReference>